<dbReference type="EMBL" id="JACGWN010000010">
    <property type="protein sequence ID" value="KAL0428297.1"/>
    <property type="molecule type" value="Genomic_DNA"/>
</dbReference>
<dbReference type="InterPro" id="IPR005135">
    <property type="entry name" value="Endo/exonuclease/phosphatase"/>
</dbReference>
<accession>A0AAW2VJB2</accession>
<dbReference type="SUPFAM" id="SSF56219">
    <property type="entry name" value="DNase I-like"/>
    <property type="match status" value="1"/>
</dbReference>
<evidence type="ECO:0000259" key="1">
    <source>
        <dbReference type="Pfam" id="PF03372"/>
    </source>
</evidence>
<dbReference type="InterPro" id="IPR036691">
    <property type="entry name" value="Endo/exonu/phosph_ase_sf"/>
</dbReference>
<protein>
    <recommendedName>
        <fullName evidence="1">Endonuclease/exonuclease/phosphatase domain-containing protein</fullName>
    </recommendedName>
</protein>
<feature type="domain" description="Endonuclease/exonuclease/phosphatase" evidence="1">
    <location>
        <begin position="7"/>
        <end position="160"/>
    </location>
</feature>
<evidence type="ECO:0000313" key="2">
    <source>
        <dbReference type="EMBL" id="KAL0428297.1"/>
    </source>
</evidence>
<proteinExistence type="predicted"/>
<dbReference type="PANTHER" id="PTHR35218">
    <property type="entry name" value="RNASE H DOMAIN-CONTAINING PROTEIN"/>
    <property type="match status" value="1"/>
</dbReference>
<dbReference type="Pfam" id="PF03372">
    <property type="entry name" value="Exo_endo_phos"/>
    <property type="match status" value="1"/>
</dbReference>
<name>A0AAW2VJB2_9LAMI</name>
<dbReference type="AlphaFoldDB" id="A0AAW2VJB2"/>
<organism evidence="2">
    <name type="scientific">Sesamum latifolium</name>
    <dbReference type="NCBI Taxonomy" id="2727402"/>
    <lineage>
        <taxon>Eukaryota</taxon>
        <taxon>Viridiplantae</taxon>
        <taxon>Streptophyta</taxon>
        <taxon>Embryophyta</taxon>
        <taxon>Tracheophyta</taxon>
        <taxon>Spermatophyta</taxon>
        <taxon>Magnoliopsida</taxon>
        <taxon>eudicotyledons</taxon>
        <taxon>Gunneridae</taxon>
        <taxon>Pentapetalae</taxon>
        <taxon>asterids</taxon>
        <taxon>lamiids</taxon>
        <taxon>Lamiales</taxon>
        <taxon>Pedaliaceae</taxon>
        <taxon>Sesamum</taxon>
    </lineage>
</organism>
<comment type="caution">
    <text evidence="2">The sequence shown here is derived from an EMBL/GenBank/DDBJ whole genome shotgun (WGS) entry which is preliminary data.</text>
</comment>
<dbReference type="Gene3D" id="3.60.10.10">
    <property type="entry name" value="Endonuclease/exonuclease/phosphatase"/>
    <property type="match status" value="1"/>
</dbReference>
<reference evidence="2" key="1">
    <citation type="submission" date="2020-06" db="EMBL/GenBank/DDBJ databases">
        <authorList>
            <person name="Li T."/>
            <person name="Hu X."/>
            <person name="Zhang T."/>
            <person name="Song X."/>
            <person name="Zhang H."/>
            <person name="Dai N."/>
            <person name="Sheng W."/>
            <person name="Hou X."/>
            <person name="Wei L."/>
        </authorList>
    </citation>
    <scope>NUCLEOTIDE SEQUENCE</scope>
    <source>
        <strain evidence="2">KEN1</strain>
        <tissue evidence="2">Leaf</tissue>
    </source>
</reference>
<gene>
    <name evidence="2" type="ORF">Slati_3004500</name>
</gene>
<dbReference type="PANTHER" id="PTHR35218:SF7">
    <property type="entry name" value="ENDONUCLEASE_EXONUCLEASE_PHOSPHATASE"/>
    <property type="match status" value="1"/>
</dbReference>
<reference evidence="2" key="2">
    <citation type="journal article" date="2024" name="Plant">
        <title>Genomic evolution and insights into agronomic trait innovations of Sesamum species.</title>
        <authorList>
            <person name="Miao H."/>
            <person name="Wang L."/>
            <person name="Qu L."/>
            <person name="Liu H."/>
            <person name="Sun Y."/>
            <person name="Le M."/>
            <person name="Wang Q."/>
            <person name="Wei S."/>
            <person name="Zheng Y."/>
            <person name="Lin W."/>
            <person name="Duan Y."/>
            <person name="Cao H."/>
            <person name="Xiong S."/>
            <person name="Wang X."/>
            <person name="Wei L."/>
            <person name="Li C."/>
            <person name="Ma Q."/>
            <person name="Ju M."/>
            <person name="Zhao R."/>
            <person name="Li G."/>
            <person name="Mu C."/>
            <person name="Tian Q."/>
            <person name="Mei H."/>
            <person name="Zhang T."/>
            <person name="Gao T."/>
            <person name="Zhang H."/>
        </authorList>
    </citation>
    <scope>NUCLEOTIDE SEQUENCE</scope>
    <source>
        <strain evidence="2">KEN1</strain>
    </source>
</reference>
<sequence>MLNAGVWNVRGFNRQDHQRAVRDLISDHRLHFIGILETRVSPVNASRVQTFTFPQLKCFSDYSGPGTRIWVAWNEDELDVDILLVHAQLIHCKIFIRDSQKVVFVTVVYGDNEVVPRRELWQELSLLPSSIVDDPWLVLGDFNAVMDMSEVCGTSGDIRLAMEDFCACIINAGLVSLPMQGCSFTWHNCSEGHRSL</sequence>
<dbReference type="GO" id="GO:0003824">
    <property type="term" value="F:catalytic activity"/>
    <property type="evidence" value="ECO:0007669"/>
    <property type="project" value="InterPro"/>
</dbReference>